<name>A0ABD2XUN5_9GENT</name>
<organism evidence="1 2">
    <name type="scientific">Cinchona calisaya</name>
    <dbReference type="NCBI Taxonomy" id="153742"/>
    <lineage>
        <taxon>Eukaryota</taxon>
        <taxon>Viridiplantae</taxon>
        <taxon>Streptophyta</taxon>
        <taxon>Embryophyta</taxon>
        <taxon>Tracheophyta</taxon>
        <taxon>Spermatophyta</taxon>
        <taxon>Magnoliopsida</taxon>
        <taxon>eudicotyledons</taxon>
        <taxon>Gunneridae</taxon>
        <taxon>Pentapetalae</taxon>
        <taxon>asterids</taxon>
        <taxon>lamiids</taxon>
        <taxon>Gentianales</taxon>
        <taxon>Rubiaceae</taxon>
        <taxon>Cinchonoideae</taxon>
        <taxon>Cinchoneae</taxon>
        <taxon>Cinchona</taxon>
    </lineage>
</organism>
<keyword evidence="2" id="KW-1185">Reference proteome</keyword>
<sequence>MSKPRDLPLDIVLVHRLISKMRYWNCLRKLLICIHKCSTADKVVSNCGNVVSRIEQHSVRSHRNSGFSIERKNAVETALESSKIIEFLDKKDSTFQGIWLEHPGEARPHIVKSVNFIVHIGSVALRIANQSSQYWFNKIDDPVVAKSKIIGLLDLQREIDPLNPKFLSSILKFFLDQPQQKIDNGELTLMLFVEVAREKASIYQSFLEKSITKEKVRISLSMLFLKIVIVKADSCCTKLQIPMKSKSNEGLMCLEKDLIETILEGVKVYEAYFTHQTENPIISKDIELIFMHIEASARGVTSLYYSFIVNKIIIEETILTFSDLLDEMAIIKEELREIYPRIPRPNFPTIPGLEFIDFHQENLSEKLKHCLVSIVHRSQRIQLDI</sequence>
<dbReference type="Proteomes" id="UP001630127">
    <property type="component" value="Unassembled WGS sequence"/>
</dbReference>
<protein>
    <submittedName>
        <fullName evidence="1">Uncharacterized protein</fullName>
    </submittedName>
</protein>
<proteinExistence type="predicted"/>
<evidence type="ECO:0000313" key="1">
    <source>
        <dbReference type="EMBL" id="KAL3498421.1"/>
    </source>
</evidence>
<gene>
    <name evidence="1" type="ORF">ACH5RR_041153</name>
</gene>
<reference evidence="1 2" key="1">
    <citation type="submission" date="2024-11" db="EMBL/GenBank/DDBJ databases">
        <title>A near-complete genome assembly of Cinchona calisaya.</title>
        <authorList>
            <person name="Lian D.C."/>
            <person name="Zhao X.W."/>
            <person name="Wei L."/>
        </authorList>
    </citation>
    <scope>NUCLEOTIDE SEQUENCE [LARGE SCALE GENOMIC DNA]</scope>
    <source>
        <tissue evidence="1">Nenye</tissue>
    </source>
</reference>
<evidence type="ECO:0000313" key="2">
    <source>
        <dbReference type="Proteomes" id="UP001630127"/>
    </source>
</evidence>
<accession>A0ABD2XUN5</accession>
<comment type="caution">
    <text evidence="1">The sequence shown here is derived from an EMBL/GenBank/DDBJ whole genome shotgun (WGS) entry which is preliminary data.</text>
</comment>
<dbReference type="AlphaFoldDB" id="A0ABD2XUN5"/>
<dbReference type="EMBL" id="JBJUIK010000017">
    <property type="protein sequence ID" value="KAL3498421.1"/>
    <property type="molecule type" value="Genomic_DNA"/>
</dbReference>